<feature type="transmembrane region" description="Helical" evidence="7">
    <location>
        <begin position="353"/>
        <end position="375"/>
    </location>
</feature>
<dbReference type="SUPFAM" id="SSF103473">
    <property type="entry name" value="MFS general substrate transporter"/>
    <property type="match status" value="1"/>
</dbReference>
<dbReference type="Pfam" id="PF07690">
    <property type="entry name" value="MFS_1"/>
    <property type="match status" value="1"/>
</dbReference>
<keyword evidence="5 7" id="KW-1133">Transmembrane helix</keyword>
<keyword evidence="3" id="KW-1003">Cell membrane</keyword>
<evidence type="ECO:0000313" key="10">
    <source>
        <dbReference type="Proteomes" id="UP000052232"/>
    </source>
</evidence>
<name>A0A0J8AT33_9SPHN</name>
<evidence type="ECO:0000256" key="6">
    <source>
        <dbReference type="ARBA" id="ARBA00023136"/>
    </source>
</evidence>
<evidence type="ECO:0000256" key="1">
    <source>
        <dbReference type="ARBA" id="ARBA00004651"/>
    </source>
</evidence>
<feature type="transmembrane region" description="Helical" evidence="7">
    <location>
        <begin position="415"/>
        <end position="435"/>
    </location>
</feature>
<dbReference type="EMBL" id="JACT01000001">
    <property type="protein sequence ID" value="KMS57480.1"/>
    <property type="molecule type" value="Genomic_DNA"/>
</dbReference>
<dbReference type="RefSeq" id="WP_066600964.1">
    <property type="nucleotide sequence ID" value="NZ_KQ130434.1"/>
</dbReference>
<dbReference type="InterPro" id="IPR011701">
    <property type="entry name" value="MFS"/>
</dbReference>
<evidence type="ECO:0000256" key="2">
    <source>
        <dbReference type="ARBA" id="ARBA00022448"/>
    </source>
</evidence>
<dbReference type="InterPro" id="IPR036259">
    <property type="entry name" value="MFS_trans_sf"/>
</dbReference>
<feature type="transmembrane region" description="Helical" evidence="7">
    <location>
        <begin position="74"/>
        <end position="97"/>
    </location>
</feature>
<dbReference type="PANTHER" id="PTHR43045:SF2">
    <property type="entry name" value="INNER MEMBRANE METABOLITE TRANSPORT PROTEIN YHJE"/>
    <property type="match status" value="1"/>
</dbReference>
<evidence type="ECO:0000256" key="5">
    <source>
        <dbReference type="ARBA" id="ARBA00022989"/>
    </source>
</evidence>
<sequence length="444" mass="47492">MTSATTTPNSTQAERDVRQLHAHGHKKIAPGEIAIGVIIGRTSEFFDFFVYAIASCIVFPAHIFPYMSPLMGTLWSFAIFALAFITRPIGSFIFMAVDRAYGRGVKLTIALFLLGGSTAAIAFLPGYDTIGHGAAFLLALFRAGQGVALGGTWDGLASLLSLNAPQNKRGWYAMMPQLGAPLALMVAAGLFAFFLNTLSTADFLDWGWRYPFFVAFAINVVALFARLRIVVTHEFERLFETRELQPSPVVETVRSEGRNIVIGAFAPMASFALFHMVTVFPLSWIALYTDQPLERFLMIEVIGAFVGVLAIIVSGFVADMVGRRTLIGWSAVGIAIFAVAAPLLLNGGDLGEVAFMVLGFILLGLSFGQSSGIVASNFRTATRYTGSALTSDLAWLVGAGFAPLVALLVSAEFGLAASGVYLLSGAVVTGVALFVNKELAGRDR</sequence>
<dbReference type="GO" id="GO:0005886">
    <property type="term" value="C:plasma membrane"/>
    <property type="evidence" value="ECO:0007669"/>
    <property type="project" value="UniProtKB-SubCell"/>
</dbReference>
<dbReference type="PANTHER" id="PTHR43045">
    <property type="entry name" value="SHIKIMATE TRANSPORTER"/>
    <property type="match status" value="1"/>
</dbReference>
<proteinExistence type="predicted"/>
<organism evidence="9 10">
    <name type="scientific">Sphingobium cupriresistens LL01</name>
    <dbReference type="NCBI Taxonomy" id="1420583"/>
    <lineage>
        <taxon>Bacteria</taxon>
        <taxon>Pseudomonadati</taxon>
        <taxon>Pseudomonadota</taxon>
        <taxon>Alphaproteobacteria</taxon>
        <taxon>Sphingomonadales</taxon>
        <taxon>Sphingomonadaceae</taxon>
        <taxon>Sphingobium</taxon>
    </lineage>
</organism>
<feature type="domain" description="Major facilitator superfamily (MFS) profile" evidence="8">
    <location>
        <begin position="33"/>
        <end position="443"/>
    </location>
</feature>
<dbReference type="PROSITE" id="PS00216">
    <property type="entry name" value="SUGAR_TRANSPORT_1"/>
    <property type="match status" value="1"/>
</dbReference>
<dbReference type="Proteomes" id="UP000052232">
    <property type="component" value="Unassembled WGS sequence"/>
</dbReference>
<evidence type="ECO:0000256" key="4">
    <source>
        <dbReference type="ARBA" id="ARBA00022692"/>
    </source>
</evidence>
<feature type="transmembrane region" description="Helical" evidence="7">
    <location>
        <begin position="387"/>
        <end position="409"/>
    </location>
</feature>
<gene>
    <name evidence="9" type="ORF">V473_04465</name>
</gene>
<dbReference type="STRING" id="1420583.V473_04465"/>
<dbReference type="InterPro" id="IPR005829">
    <property type="entry name" value="Sugar_transporter_CS"/>
</dbReference>
<evidence type="ECO:0000259" key="8">
    <source>
        <dbReference type="PROSITE" id="PS50850"/>
    </source>
</evidence>
<reference evidence="9 10" key="1">
    <citation type="journal article" date="2015" name="G3 (Bethesda)">
        <title>Insights into Ongoing Evolution of the Hexachlorocyclohexane Catabolic Pathway from Comparative Genomics of Ten Sphingomonadaceae Strains.</title>
        <authorList>
            <person name="Pearce S.L."/>
            <person name="Oakeshott J.G."/>
            <person name="Pandey G."/>
        </authorList>
    </citation>
    <scope>NUCLEOTIDE SEQUENCE [LARGE SCALE GENOMIC DNA]</scope>
    <source>
        <strain evidence="9 10">LL01</strain>
    </source>
</reference>
<feature type="transmembrane region" description="Helical" evidence="7">
    <location>
        <begin position="325"/>
        <end position="347"/>
    </location>
</feature>
<keyword evidence="10" id="KW-1185">Reference proteome</keyword>
<protein>
    <submittedName>
        <fullName evidence="9">Arabinose ABC transporter permease</fullName>
    </submittedName>
</protein>
<feature type="transmembrane region" description="Helical" evidence="7">
    <location>
        <begin position="48"/>
        <end position="68"/>
    </location>
</feature>
<dbReference type="Gene3D" id="1.20.1250.20">
    <property type="entry name" value="MFS general substrate transporter like domains"/>
    <property type="match status" value="2"/>
</dbReference>
<feature type="transmembrane region" description="Helical" evidence="7">
    <location>
        <begin position="210"/>
        <end position="229"/>
    </location>
</feature>
<feature type="transmembrane region" description="Helical" evidence="7">
    <location>
        <begin position="260"/>
        <end position="284"/>
    </location>
</feature>
<keyword evidence="2" id="KW-0813">Transport</keyword>
<dbReference type="PROSITE" id="PS50850">
    <property type="entry name" value="MFS"/>
    <property type="match status" value="1"/>
</dbReference>
<evidence type="ECO:0000256" key="3">
    <source>
        <dbReference type="ARBA" id="ARBA00022475"/>
    </source>
</evidence>
<accession>A0A0J8AT33</accession>
<dbReference type="PATRIC" id="fig|1420583.3.peg.898"/>
<dbReference type="GO" id="GO:0022857">
    <property type="term" value="F:transmembrane transporter activity"/>
    <property type="evidence" value="ECO:0007669"/>
    <property type="project" value="InterPro"/>
</dbReference>
<evidence type="ECO:0000256" key="7">
    <source>
        <dbReference type="SAM" id="Phobius"/>
    </source>
</evidence>
<evidence type="ECO:0000313" key="9">
    <source>
        <dbReference type="EMBL" id="KMS57480.1"/>
    </source>
</evidence>
<feature type="transmembrane region" description="Helical" evidence="7">
    <location>
        <begin position="109"/>
        <end position="127"/>
    </location>
</feature>
<keyword evidence="6 7" id="KW-0472">Membrane</keyword>
<feature type="transmembrane region" description="Helical" evidence="7">
    <location>
        <begin position="178"/>
        <end position="198"/>
    </location>
</feature>
<keyword evidence="4 7" id="KW-0812">Transmembrane</keyword>
<feature type="transmembrane region" description="Helical" evidence="7">
    <location>
        <begin position="296"/>
        <end position="318"/>
    </location>
</feature>
<feature type="transmembrane region" description="Helical" evidence="7">
    <location>
        <begin position="133"/>
        <end position="157"/>
    </location>
</feature>
<dbReference type="AlphaFoldDB" id="A0A0J8AT33"/>
<comment type="subcellular location">
    <subcellularLocation>
        <location evidence="1">Cell membrane</location>
        <topology evidence="1">Multi-pass membrane protein</topology>
    </subcellularLocation>
</comment>
<dbReference type="InterPro" id="IPR020846">
    <property type="entry name" value="MFS_dom"/>
</dbReference>
<comment type="caution">
    <text evidence="9">The sequence shown here is derived from an EMBL/GenBank/DDBJ whole genome shotgun (WGS) entry which is preliminary data.</text>
</comment>